<keyword evidence="2" id="KW-1185">Reference proteome</keyword>
<sequence>MAITVKGCVTCVQLLLKLVNSTMGIVGISMIFYSGWMVRVWQRDMEGSSSHYHNSSIPWVIHAFLGIGITFCAITCLGHTAAKTANAHCLSAYMVIVFLLLLVETAVASDIILNPDWEKDLPEDPTGRFDDFQDFVESNFDTCKWIGLLIILAQGCSILLAAVLKTLEKDKGKQYDRRIYHKDETKLREGHKQVKSCLHVNVHKAI</sequence>
<reference evidence="1 2" key="1">
    <citation type="journal article" date="2021" name="Hortic Res">
        <title>High-quality reference genome and annotation aids understanding of berry development for evergreen blueberry (Vaccinium darrowii).</title>
        <authorList>
            <person name="Yu J."/>
            <person name="Hulse-Kemp A.M."/>
            <person name="Babiker E."/>
            <person name="Staton M."/>
        </authorList>
    </citation>
    <scope>NUCLEOTIDE SEQUENCE [LARGE SCALE GENOMIC DNA]</scope>
    <source>
        <strain evidence="2">cv. NJ 8807/NJ 8810</strain>
        <tissue evidence="1">Young leaf</tissue>
    </source>
</reference>
<organism evidence="1 2">
    <name type="scientific">Vaccinium darrowii</name>
    <dbReference type="NCBI Taxonomy" id="229202"/>
    <lineage>
        <taxon>Eukaryota</taxon>
        <taxon>Viridiplantae</taxon>
        <taxon>Streptophyta</taxon>
        <taxon>Embryophyta</taxon>
        <taxon>Tracheophyta</taxon>
        <taxon>Spermatophyta</taxon>
        <taxon>Magnoliopsida</taxon>
        <taxon>eudicotyledons</taxon>
        <taxon>Gunneridae</taxon>
        <taxon>Pentapetalae</taxon>
        <taxon>asterids</taxon>
        <taxon>Ericales</taxon>
        <taxon>Ericaceae</taxon>
        <taxon>Vaccinioideae</taxon>
        <taxon>Vaccinieae</taxon>
        <taxon>Vaccinium</taxon>
    </lineage>
</organism>
<comment type="caution">
    <text evidence="1">The sequence shown here is derived from an EMBL/GenBank/DDBJ whole genome shotgun (WGS) entry which is preliminary data.</text>
</comment>
<dbReference type="EMBL" id="CM037153">
    <property type="protein sequence ID" value="KAH7857584.1"/>
    <property type="molecule type" value="Genomic_DNA"/>
</dbReference>
<accession>A0ACB7YXJ4</accession>
<evidence type="ECO:0000313" key="1">
    <source>
        <dbReference type="EMBL" id="KAH7857584.1"/>
    </source>
</evidence>
<protein>
    <submittedName>
        <fullName evidence="1">Uncharacterized protein</fullName>
    </submittedName>
</protein>
<gene>
    <name evidence="1" type="ORF">Vadar_014268</name>
</gene>
<dbReference type="Proteomes" id="UP000828048">
    <property type="component" value="Chromosome 3"/>
</dbReference>
<name>A0ACB7YXJ4_9ERIC</name>
<evidence type="ECO:0000313" key="2">
    <source>
        <dbReference type="Proteomes" id="UP000828048"/>
    </source>
</evidence>
<proteinExistence type="predicted"/>